<evidence type="ECO:0000313" key="4">
    <source>
        <dbReference type="EMBL" id="CAE4571870.1"/>
    </source>
</evidence>
<keyword evidence="2" id="KW-0812">Transmembrane</keyword>
<reference evidence="4" key="1">
    <citation type="submission" date="2021-01" db="EMBL/GenBank/DDBJ databases">
        <authorList>
            <person name="Corre E."/>
            <person name="Pelletier E."/>
            <person name="Niang G."/>
            <person name="Scheremetjew M."/>
            <person name="Finn R."/>
            <person name="Kale V."/>
            <person name="Holt S."/>
            <person name="Cochrane G."/>
            <person name="Meng A."/>
            <person name="Brown T."/>
            <person name="Cohen L."/>
        </authorList>
    </citation>
    <scope>NUCLEOTIDE SEQUENCE</scope>
    <source>
        <strain evidence="4">CCMP3105</strain>
    </source>
</reference>
<name>A0A7S4Q446_9DINO</name>
<gene>
    <name evidence="4" type="ORF">AMON00008_LOCUS11489</name>
</gene>
<dbReference type="EMBL" id="HBNR01017417">
    <property type="protein sequence ID" value="CAE4571870.1"/>
    <property type="molecule type" value="Transcribed_RNA"/>
</dbReference>
<sequence length="452" mass="46333">MYHLYVLVVILPGAAAVVVGRALLGGAGPAGHDTAAVQGLEDLGNVASLWPEGGAAVSGHADDEALFSAAWSHARRSLIQESASPGRAAPVPTVAPAAAAAAAAAEFAKVAVAKVTAEFAKAPAPPAYAAPVPMAAPAAAVAAAAAELAKAPASPVYAAAMPMVAPAAAVATAAAELAKVAGWNETVAMNLTVAKGHAEAEGLTRNTTMLQSGQRLQHAAHAKRAQAWPPPHGYHHHIHHSMFISVLLLLLVVSMSGTFYLAANDSFAALQAQPLLRPAWPEWSSTAWGMPKRDLDVAKGILDAAEGEFDQLPESQLPAGGVWVPRKTTIVRTPDGRIVPAVQAEGLSTLPPLATPRVRLASPERAKAGGSLTRPPPAQPRVRIASPQRVKAWGARGSSALHASGASRSPHRRLTFSPSVGASTDSSCAPSNSSCSPFPPPRRLRHSAPHSS</sequence>
<feature type="transmembrane region" description="Helical" evidence="2">
    <location>
        <begin position="242"/>
        <end position="263"/>
    </location>
</feature>
<protein>
    <submittedName>
        <fullName evidence="4">Uncharacterized protein</fullName>
    </submittedName>
</protein>
<proteinExistence type="predicted"/>
<keyword evidence="2" id="KW-1133">Transmembrane helix</keyword>
<evidence type="ECO:0000256" key="2">
    <source>
        <dbReference type="SAM" id="Phobius"/>
    </source>
</evidence>
<evidence type="ECO:0000256" key="3">
    <source>
        <dbReference type="SAM" id="SignalP"/>
    </source>
</evidence>
<feature type="region of interest" description="Disordered" evidence="1">
    <location>
        <begin position="363"/>
        <end position="452"/>
    </location>
</feature>
<dbReference type="AlphaFoldDB" id="A0A7S4Q446"/>
<keyword evidence="2" id="KW-0472">Membrane</keyword>
<keyword evidence="3" id="KW-0732">Signal</keyword>
<accession>A0A7S4Q446</accession>
<feature type="chain" id="PRO_5030969357" evidence="3">
    <location>
        <begin position="17"/>
        <end position="452"/>
    </location>
</feature>
<feature type="compositionally biased region" description="Low complexity" evidence="1">
    <location>
        <begin position="423"/>
        <end position="436"/>
    </location>
</feature>
<feature type="compositionally biased region" description="Basic residues" evidence="1">
    <location>
        <begin position="442"/>
        <end position="452"/>
    </location>
</feature>
<feature type="signal peptide" evidence="3">
    <location>
        <begin position="1"/>
        <end position="16"/>
    </location>
</feature>
<evidence type="ECO:0000256" key="1">
    <source>
        <dbReference type="SAM" id="MobiDB-lite"/>
    </source>
</evidence>
<organism evidence="4">
    <name type="scientific">Alexandrium monilatum</name>
    <dbReference type="NCBI Taxonomy" id="311494"/>
    <lineage>
        <taxon>Eukaryota</taxon>
        <taxon>Sar</taxon>
        <taxon>Alveolata</taxon>
        <taxon>Dinophyceae</taxon>
        <taxon>Gonyaulacales</taxon>
        <taxon>Pyrocystaceae</taxon>
        <taxon>Alexandrium</taxon>
    </lineage>
</organism>